<evidence type="ECO:0000256" key="6">
    <source>
        <dbReference type="ARBA" id="ARBA00022842"/>
    </source>
</evidence>
<evidence type="ECO:0000259" key="10">
    <source>
        <dbReference type="Pfam" id="PF03372"/>
    </source>
</evidence>
<evidence type="ECO:0000256" key="2">
    <source>
        <dbReference type="ARBA" id="ARBA00007092"/>
    </source>
</evidence>
<evidence type="ECO:0000256" key="3">
    <source>
        <dbReference type="ARBA" id="ARBA00012115"/>
    </source>
</evidence>
<comment type="similarity">
    <text evidence="2">Belongs to the DNA repair enzymes AP/ExoA family.</text>
</comment>
<evidence type="ECO:0000256" key="9">
    <source>
        <dbReference type="SAM" id="MobiDB-lite"/>
    </source>
</evidence>
<comment type="cofactor">
    <cofactor evidence="7">
        <name>Mg(2+)</name>
        <dbReference type="ChEBI" id="CHEBI:18420"/>
    </cofactor>
    <cofactor evidence="7">
        <name>Mn(2+)</name>
        <dbReference type="ChEBI" id="CHEBI:29035"/>
    </cofactor>
    <text evidence="7">Probably binds two magnesium or manganese ions per subunit.</text>
</comment>
<dbReference type="GO" id="GO:0008311">
    <property type="term" value="F:double-stranded DNA 3'-5' DNA exonuclease activity"/>
    <property type="evidence" value="ECO:0007669"/>
    <property type="project" value="UniProtKB-EC"/>
</dbReference>
<dbReference type="SUPFAM" id="SSF56219">
    <property type="entry name" value="DNase I-like"/>
    <property type="match status" value="1"/>
</dbReference>
<dbReference type="Proteomes" id="UP001258017">
    <property type="component" value="Unassembled WGS sequence"/>
</dbReference>
<dbReference type="Gene3D" id="3.60.10.10">
    <property type="entry name" value="Endonuclease/exonuclease/phosphatase"/>
    <property type="match status" value="1"/>
</dbReference>
<dbReference type="InterPro" id="IPR005135">
    <property type="entry name" value="Endo/exonuclease/phosphatase"/>
</dbReference>
<comment type="catalytic activity">
    <reaction evidence="1">
        <text>Exonucleolytic cleavage in the 3'- to 5'-direction to yield nucleoside 5'-phosphates.</text>
        <dbReference type="EC" id="3.1.11.2"/>
    </reaction>
</comment>
<feature type="compositionally biased region" description="Basic and acidic residues" evidence="9">
    <location>
        <begin position="20"/>
        <end position="30"/>
    </location>
</feature>
<feature type="domain" description="Endonuclease/exonuclease/phosphatase" evidence="10">
    <location>
        <begin position="103"/>
        <end position="187"/>
    </location>
</feature>
<dbReference type="PANTHER" id="PTHR22748:SF6">
    <property type="entry name" value="DNA-(APURINIC OR APYRIMIDINIC SITE) ENDONUCLEASE"/>
    <property type="match status" value="1"/>
</dbReference>
<feature type="coiled-coil region" evidence="8">
    <location>
        <begin position="40"/>
        <end position="74"/>
    </location>
</feature>
<evidence type="ECO:0000256" key="8">
    <source>
        <dbReference type="SAM" id="Coils"/>
    </source>
</evidence>
<dbReference type="GO" id="GO:0003906">
    <property type="term" value="F:DNA-(apurinic or apyrimidinic site) endonuclease activity"/>
    <property type="evidence" value="ECO:0007669"/>
    <property type="project" value="TreeGrafter"/>
</dbReference>
<reference evidence="11" key="2">
    <citation type="journal article" date="2023" name="Commun. Biol.">
        <title>Intrasexual cuticular hydrocarbon dimorphism in a wasp sheds light on hydrocarbon biosynthesis genes in Hymenoptera.</title>
        <authorList>
            <person name="Moris V.C."/>
            <person name="Podsiadlowski L."/>
            <person name="Martin S."/>
            <person name="Oeyen J.P."/>
            <person name="Donath A."/>
            <person name="Petersen M."/>
            <person name="Wilbrandt J."/>
            <person name="Misof B."/>
            <person name="Liedtke D."/>
            <person name="Thamm M."/>
            <person name="Scheiner R."/>
            <person name="Schmitt T."/>
            <person name="Niehuis O."/>
        </authorList>
    </citation>
    <scope>NUCLEOTIDE SEQUENCE</scope>
    <source>
        <strain evidence="11">GBR_01_08_01A</strain>
    </source>
</reference>
<protein>
    <recommendedName>
        <fullName evidence="3">exodeoxyribonuclease III</fullName>
        <ecNumber evidence="3">3.1.11.2</ecNumber>
    </recommendedName>
</protein>
<feature type="compositionally biased region" description="Basic residues" evidence="9">
    <location>
        <begin position="1"/>
        <end position="11"/>
    </location>
</feature>
<comment type="caution">
    <text evidence="11">The sequence shown here is derived from an EMBL/GenBank/DDBJ whole genome shotgun (WGS) entry which is preliminary data.</text>
</comment>
<dbReference type="PANTHER" id="PTHR22748">
    <property type="entry name" value="AP ENDONUCLEASE"/>
    <property type="match status" value="1"/>
</dbReference>
<dbReference type="InterPro" id="IPR004808">
    <property type="entry name" value="AP_endonuc_1"/>
</dbReference>
<keyword evidence="5" id="KW-0378">Hydrolase</keyword>
<dbReference type="EC" id="3.1.11.2" evidence="3"/>
<dbReference type="GO" id="GO:0006284">
    <property type="term" value="P:base-excision repair"/>
    <property type="evidence" value="ECO:0007669"/>
    <property type="project" value="TreeGrafter"/>
</dbReference>
<evidence type="ECO:0000313" key="11">
    <source>
        <dbReference type="EMBL" id="KAK2577957.1"/>
    </source>
</evidence>
<dbReference type="InterPro" id="IPR036691">
    <property type="entry name" value="Endo/exonu/phosph_ase_sf"/>
</dbReference>
<keyword evidence="7" id="KW-0464">Manganese</keyword>
<dbReference type="GO" id="GO:0005634">
    <property type="term" value="C:nucleus"/>
    <property type="evidence" value="ECO:0007669"/>
    <property type="project" value="TreeGrafter"/>
</dbReference>
<evidence type="ECO:0000256" key="7">
    <source>
        <dbReference type="PIRSR" id="PIRSR604808-2"/>
    </source>
</evidence>
<accession>A0AAD9RE12</accession>
<feature type="binding site" evidence="7">
    <location>
        <position position="105"/>
    </location>
    <ligand>
        <name>Mg(2+)</name>
        <dbReference type="ChEBI" id="CHEBI:18420"/>
        <label>1</label>
    </ligand>
</feature>
<keyword evidence="4 7" id="KW-0479">Metal-binding</keyword>
<feature type="binding site" evidence="7">
    <location>
        <position position="134"/>
    </location>
    <ligand>
        <name>Mg(2+)</name>
        <dbReference type="ChEBI" id="CHEBI:18420"/>
        <label>1</label>
    </ligand>
</feature>
<dbReference type="EMBL" id="JAIFRP010000737">
    <property type="protein sequence ID" value="KAK2577957.1"/>
    <property type="molecule type" value="Genomic_DNA"/>
</dbReference>
<feature type="region of interest" description="Disordered" evidence="9">
    <location>
        <begin position="1"/>
        <end position="40"/>
    </location>
</feature>
<dbReference type="GO" id="GO:0046872">
    <property type="term" value="F:metal ion binding"/>
    <property type="evidence" value="ECO:0007669"/>
    <property type="project" value="UniProtKB-KW"/>
</dbReference>
<dbReference type="AlphaFoldDB" id="A0AAD9RE12"/>
<dbReference type="GO" id="GO:0008081">
    <property type="term" value="F:phosphoric diester hydrolase activity"/>
    <property type="evidence" value="ECO:0007669"/>
    <property type="project" value="TreeGrafter"/>
</dbReference>
<organism evidence="11 12">
    <name type="scientific">Odynerus spinipes</name>
    <dbReference type="NCBI Taxonomy" id="1348599"/>
    <lineage>
        <taxon>Eukaryota</taxon>
        <taxon>Metazoa</taxon>
        <taxon>Ecdysozoa</taxon>
        <taxon>Arthropoda</taxon>
        <taxon>Hexapoda</taxon>
        <taxon>Insecta</taxon>
        <taxon>Pterygota</taxon>
        <taxon>Neoptera</taxon>
        <taxon>Endopterygota</taxon>
        <taxon>Hymenoptera</taxon>
        <taxon>Apocrita</taxon>
        <taxon>Aculeata</taxon>
        <taxon>Vespoidea</taxon>
        <taxon>Vespidae</taxon>
        <taxon>Eumeninae</taxon>
        <taxon>Odynerus</taxon>
    </lineage>
</organism>
<evidence type="ECO:0000256" key="5">
    <source>
        <dbReference type="ARBA" id="ARBA00022801"/>
    </source>
</evidence>
<sequence length="239" mass="27526">MPISKNKRPKLTPKPNLFQRNEKKIEKPGPSEKNMNPDTTESLLEIIKKIRKENEELKMDLKCLRGNQEQASAAPSRVKEQARKIEEAQTSKLPLLNRLKIISSNVNSLISNARRTNLTELLKELNPDIVLINETKLNPKHKISLKDYNIIRQDRPEANQAGGTAIIIKKHFKFTEIILPNLSDDPLIETTIVKINMKRHEHLFIIAAYAPGNNKTEFQEEFPKIFKHLCSVNFVEYNC</sequence>
<reference evidence="11" key="1">
    <citation type="submission" date="2021-08" db="EMBL/GenBank/DDBJ databases">
        <authorList>
            <person name="Misof B."/>
            <person name="Oliver O."/>
            <person name="Podsiadlowski L."/>
            <person name="Donath A."/>
            <person name="Peters R."/>
            <person name="Mayer C."/>
            <person name="Rust J."/>
            <person name="Gunkel S."/>
            <person name="Lesny P."/>
            <person name="Martin S."/>
            <person name="Oeyen J.P."/>
            <person name="Petersen M."/>
            <person name="Panagiotis P."/>
            <person name="Wilbrandt J."/>
            <person name="Tanja T."/>
        </authorList>
    </citation>
    <scope>NUCLEOTIDE SEQUENCE</scope>
    <source>
        <strain evidence="11">GBR_01_08_01A</strain>
        <tissue evidence="11">Thorax + abdomen</tissue>
    </source>
</reference>
<name>A0AAD9RE12_9HYME</name>
<keyword evidence="8" id="KW-0175">Coiled coil</keyword>
<proteinExistence type="inferred from homology"/>
<evidence type="ECO:0000256" key="4">
    <source>
        <dbReference type="ARBA" id="ARBA00022723"/>
    </source>
</evidence>
<feature type="non-terminal residue" evidence="11">
    <location>
        <position position="1"/>
    </location>
</feature>
<keyword evidence="12" id="KW-1185">Reference proteome</keyword>
<evidence type="ECO:0000313" key="12">
    <source>
        <dbReference type="Proteomes" id="UP001258017"/>
    </source>
</evidence>
<evidence type="ECO:0000256" key="1">
    <source>
        <dbReference type="ARBA" id="ARBA00000493"/>
    </source>
</evidence>
<dbReference type="Pfam" id="PF03372">
    <property type="entry name" value="Exo_endo_phos"/>
    <property type="match status" value="1"/>
</dbReference>
<gene>
    <name evidence="11" type="ORF">KPH14_012655</name>
</gene>
<keyword evidence="6 7" id="KW-0460">Magnesium</keyword>